<accession>A0A0F9LBB0</accession>
<gene>
    <name evidence="2" type="ORF">LCGC14_1220780</name>
</gene>
<keyword evidence="1" id="KW-0472">Membrane</keyword>
<keyword evidence="1" id="KW-1133">Transmembrane helix</keyword>
<proteinExistence type="predicted"/>
<dbReference type="AlphaFoldDB" id="A0A0F9LBB0"/>
<organism evidence="2">
    <name type="scientific">marine sediment metagenome</name>
    <dbReference type="NCBI Taxonomy" id="412755"/>
    <lineage>
        <taxon>unclassified sequences</taxon>
        <taxon>metagenomes</taxon>
        <taxon>ecological metagenomes</taxon>
    </lineage>
</organism>
<comment type="caution">
    <text evidence="2">The sequence shown here is derived from an EMBL/GenBank/DDBJ whole genome shotgun (WGS) entry which is preliminary data.</text>
</comment>
<feature type="transmembrane region" description="Helical" evidence="1">
    <location>
        <begin position="97"/>
        <end position="114"/>
    </location>
</feature>
<protein>
    <recommendedName>
        <fullName evidence="3">DUF4234 domain-containing protein</fullName>
    </recommendedName>
</protein>
<evidence type="ECO:0008006" key="3">
    <source>
        <dbReference type="Google" id="ProtNLM"/>
    </source>
</evidence>
<feature type="transmembrane region" description="Helical" evidence="1">
    <location>
        <begin position="34"/>
        <end position="51"/>
    </location>
</feature>
<reference evidence="2" key="1">
    <citation type="journal article" date="2015" name="Nature">
        <title>Complex archaea that bridge the gap between prokaryotes and eukaryotes.</title>
        <authorList>
            <person name="Spang A."/>
            <person name="Saw J.H."/>
            <person name="Jorgensen S.L."/>
            <person name="Zaremba-Niedzwiedzka K."/>
            <person name="Martijn J."/>
            <person name="Lind A.E."/>
            <person name="van Eijk R."/>
            <person name="Schleper C."/>
            <person name="Guy L."/>
            <person name="Ettema T.J."/>
        </authorList>
    </citation>
    <scope>NUCLEOTIDE SEQUENCE</scope>
</reference>
<evidence type="ECO:0000313" key="2">
    <source>
        <dbReference type="EMBL" id="KKM92204.1"/>
    </source>
</evidence>
<feature type="transmembrane region" description="Helical" evidence="1">
    <location>
        <begin position="166"/>
        <end position="190"/>
    </location>
</feature>
<feature type="transmembrane region" description="Helical" evidence="1">
    <location>
        <begin position="126"/>
        <end position="145"/>
    </location>
</feature>
<keyword evidence="1" id="KW-0812">Transmembrane</keyword>
<sequence length="194" mass="22489">MEAEMMQPNDIEEIDPASGDMAYFSVSNNKLRNLYLLTFGLYAIYWFYKNWQLQQPYMKKKIMPKMRGIFNIFFTHSLAKRIKASLTRQNQRENGSLLWFASLFVLFLILGNLASTLADRGLVPPYFKLIWIMLFYISSFPLVELQDKINLLKNDPFGQLNSHYSWINISIMVVGGILWLFGIVGSLAIISPPE</sequence>
<name>A0A0F9LBB0_9ZZZZ</name>
<evidence type="ECO:0000256" key="1">
    <source>
        <dbReference type="SAM" id="Phobius"/>
    </source>
</evidence>
<dbReference type="EMBL" id="LAZR01006426">
    <property type="protein sequence ID" value="KKM92204.1"/>
    <property type="molecule type" value="Genomic_DNA"/>
</dbReference>